<dbReference type="SMART" id="SM00225">
    <property type="entry name" value="BTB"/>
    <property type="match status" value="1"/>
</dbReference>
<accession>W9Y863</accession>
<organism evidence="3 4">
    <name type="scientific">Capronia coronata CBS 617.96</name>
    <dbReference type="NCBI Taxonomy" id="1182541"/>
    <lineage>
        <taxon>Eukaryota</taxon>
        <taxon>Fungi</taxon>
        <taxon>Dikarya</taxon>
        <taxon>Ascomycota</taxon>
        <taxon>Pezizomycotina</taxon>
        <taxon>Eurotiomycetes</taxon>
        <taxon>Chaetothyriomycetidae</taxon>
        <taxon>Chaetothyriales</taxon>
        <taxon>Herpotrichiellaceae</taxon>
        <taxon>Capronia</taxon>
    </lineage>
</organism>
<feature type="domain" description="BTB" evidence="2">
    <location>
        <begin position="140"/>
        <end position="208"/>
    </location>
</feature>
<evidence type="ECO:0000313" key="3">
    <source>
        <dbReference type="EMBL" id="EXJ85820.1"/>
    </source>
</evidence>
<dbReference type="HOGENOM" id="CLU_045415_0_0_1"/>
<dbReference type="RefSeq" id="XP_007725258.1">
    <property type="nucleotide sequence ID" value="XM_007727068.1"/>
</dbReference>
<name>W9Y863_9EURO</name>
<dbReference type="STRING" id="1182541.W9Y863"/>
<dbReference type="GeneID" id="19161057"/>
<evidence type="ECO:0000313" key="4">
    <source>
        <dbReference type="Proteomes" id="UP000019484"/>
    </source>
</evidence>
<gene>
    <name evidence="3" type="ORF">A1O1_06189</name>
</gene>
<reference evidence="3 4" key="1">
    <citation type="submission" date="2013-03" db="EMBL/GenBank/DDBJ databases">
        <title>The Genome Sequence of Capronia coronata CBS 617.96.</title>
        <authorList>
            <consortium name="The Broad Institute Genomics Platform"/>
            <person name="Cuomo C."/>
            <person name="de Hoog S."/>
            <person name="Gorbushina A."/>
            <person name="Walker B."/>
            <person name="Young S.K."/>
            <person name="Zeng Q."/>
            <person name="Gargeya S."/>
            <person name="Fitzgerald M."/>
            <person name="Haas B."/>
            <person name="Abouelleil A."/>
            <person name="Allen A.W."/>
            <person name="Alvarado L."/>
            <person name="Arachchi H.M."/>
            <person name="Berlin A.M."/>
            <person name="Chapman S.B."/>
            <person name="Gainer-Dewar J."/>
            <person name="Goldberg J."/>
            <person name="Griggs A."/>
            <person name="Gujja S."/>
            <person name="Hansen M."/>
            <person name="Howarth C."/>
            <person name="Imamovic A."/>
            <person name="Ireland A."/>
            <person name="Larimer J."/>
            <person name="McCowan C."/>
            <person name="Murphy C."/>
            <person name="Pearson M."/>
            <person name="Poon T.W."/>
            <person name="Priest M."/>
            <person name="Roberts A."/>
            <person name="Saif S."/>
            <person name="Shea T."/>
            <person name="Sisk P."/>
            <person name="Sykes S."/>
            <person name="Wortman J."/>
            <person name="Nusbaum C."/>
            <person name="Birren B."/>
        </authorList>
    </citation>
    <scope>NUCLEOTIDE SEQUENCE [LARGE SCALE GENOMIC DNA]</scope>
    <source>
        <strain evidence="3 4">CBS 617.96</strain>
    </source>
</reference>
<dbReference type="PANTHER" id="PTHR47843:SF7">
    <property type="entry name" value="BTB DOMAIN-CONTAINING PROTEIN"/>
    <property type="match status" value="1"/>
</dbReference>
<keyword evidence="4" id="KW-1185">Reference proteome</keyword>
<evidence type="ECO:0000259" key="2">
    <source>
        <dbReference type="PROSITE" id="PS50097"/>
    </source>
</evidence>
<dbReference type="OrthoDB" id="1022638at2759"/>
<dbReference type="Pfam" id="PF00651">
    <property type="entry name" value="BTB"/>
    <property type="match status" value="1"/>
</dbReference>
<proteinExistence type="predicted"/>
<protein>
    <recommendedName>
        <fullName evidence="2">BTB domain-containing protein</fullName>
    </recommendedName>
</protein>
<dbReference type="SUPFAM" id="SSF54695">
    <property type="entry name" value="POZ domain"/>
    <property type="match status" value="1"/>
</dbReference>
<dbReference type="AlphaFoldDB" id="W9Y863"/>
<dbReference type="InterPro" id="IPR000210">
    <property type="entry name" value="BTB/POZ_dom"/>
</dbReference>
<dbReference type="InterPro" id="IPR011333">
    <property type="entry name" value="SKP1/BTB/POZ_sf"/>
</dbReference>
<dbReference type="Gene3D" id="3.30.710.10">
    <property type="entry name" value="Potassium Channel Kv1.1, Chain A"/>
    <property type="match status" value="1"/>
</dbReference>
<feature type="compositionally biased region" description="Low complexity" evidence="1">
    <location>
        <begin position="1"/>
        <end position="21"/>
    </location>
</feature>
<dbReference type="PANTHER" id="PTHR47843">
    <property type="entry name" value="BTB DOMAIN-CONTAINING PROTEIN-RELATED"/>
    <property type="match status" value="1"/>
</dbReference>
<sequence length="415" mass="46265">MAAPQSRPQTRAASAATSTTSIPGRESIIEAGGGADVMAVEERRHEQQQQQQSSQREKTVFGTAAESSKLFGTGKGIRDGTLLFGDGGLNRDPEKDGEADAEGEGDEGQEGEELEEDDDEEGEDYDEDDDVDNFSTSEIVTVYVGVKRKRFFLHRELICQRSPFMDKCLKKNRFDEGYKNELYLPEDDPKAFSIIVDWIYRTKLPLRTEPSFDLSDMSAAYCMADKFGMEELQNSIMDSIRASFGRRETESCKTPNFSALALTHLTGPHKSPLKRFYVEHLVHHMMKHPKWYHDLKRTEPARVDMEELFKIPDLVFYIMKKVWQFTAEPWKDPALWDKCCYHVHATTVCAARAAAVAAKTGSSTASTSAAAVGAASRHNHNHPGVGLAGSLHPLRTSHGAWPSTMGVWNNPGVGW</sequence>
<evidence type="ECO:0000256" key="1">
    <source>
        <dbReference type="SAM" id="MobiDB-lite"/>
    </source>
</evidence>
<comment type="caution">
    <text evidence="3">The sequence shown here is derived from an EMBL/GenBank/DDBJ whole genome shotgun (WGS) entry which is preliminary data.</text>
</comment>
<feature type="region of interest" description="Disordered" evidence="1">
    <location>
        <begin position="1"/>
        <end position="131"/>
    </location>
</feature>
<dbReference type="Proteomes" id="UP000019484">
    <property type="component" value="Unassembled WGS sequence"/>
</dbReference>
<dbReference type="CDD" id="cd18186">
    <property type="entry name" value="BTB_POZ_ZBTB_KLHL-like"/>
    <property type="match status" value="1"/>
</dbReference>
<feature type="compositionally biased region" description="Acidic residues" evidence="1">
    <location>
        <begin position="99"/>
        <end position="131"/>
    </location>
</feature>
<feature type="compositionally biased region" description="Basic and acidic residues" evidence="1">
    <location>
        <begin position="89"/>
        <end position="98"/>
    </location>
</feature>
<dbReference type="PROSITE" id="PS50097">
    <property type="entry name" value="BTB"/>
    <property type="match status" value="1"/>
</dbReference>
<dbReference type="EMBL" id="AMWN01000005">
    <property type="protein sequence ID" value="EXJ85820.1"/>
    <property type="molecule type" value="Genomic_DNA"/>
</dbReference>
<dbReference type="eggNOG" id="ENOG502STH4">
    <property type="taxonomic scope" value="Eukaryota"/>
</dbReference>